<name>A0AAD8LYJ0_9APIA</name>
<dbReference type="SUPFAM" id="SSF53756">
    <property type="entry name" value="UDP-Glycosyltransferase/glycogen phosphorylase"/>
    <property type="match status" value="1"/>
</dbReference>
<dbReference type="GO" id="GO:0080043">
    <property type="term" value="F:quercetin 3-O-glucosyltransferase activity"/>
    <property type="evidence" value="ECO:0007669"/>
    <property type="project" value="TreeGrafter"/>
</dbReference>
<reference evidence="2" key="2">
    <citation type="submission" date="2023-05" db="EMBL/GenBank/DDBJ databases">
        <authorList>
            <person name="Schelkunov M.I."/>
        </authorList>
    </citation>
    <scope>NUCLEOTIDE SEQUENCE</scope>
    <source>
        <strain evidence="2">Hsosn_3</strain>
        <tissue evidence="2">Leaf</tissue>
    </source>
</reference>
<evidence type="ECO:0000313" key="2">
    <source>
        <dbReference type="EMBL" id="KAK1355245.1"/>
    </source>
</evidence>
<dbReference type="PANTHER" id="PTHR11926:SF1392">
    <property type="entry name" value="GLYCOSYLTRANSFERASE"/>
    <property type="match status" value="1"/>
</dbReference>
<proteinExistence type="inferred from homology"/>
<comment type="similarity">
    <text evidence="1">Belongs to the UDP-glycosyltransferase family.</text>
</comment>
<keyword evidence="3" id="KW-1185">Reference proteome</keyword>
<organism evidence="2 3">
    <name type="scientific">Heracleum sosnowskyi</name>
    <dbReference type="NCBI Taxonomy" id="360622"/>
    <lineage>
        <taxon>Eukaryota</taxon>
        <taxon>Viridiplantae</taxon>
        <taxon>Streptophyta</taxon>
        <taxon>Embryophyta</taxon>
        <taxon>Tracheophyta</taxon>
        <taxon>Spermatophyta</taxon>
        <taxon>Magnoliopsida</taxon>
        <taxon>eudicotyledons</taxon>
        <taxon>Gunneridae</taxon>
        <taxon>Pentapetalae</taxon>
        <taxon>asterids</taxon>
        <taxon>campanulids</taxon>
        <taxon>Apiales</taxon>
        <taxon>Apiaceae</taxon>
        <taxon>Apioideae</taxon>
        <taxon>apioid superclade</taxon>
        <taxon>Tordylieae</taxon>
        <taxon>Tordyliinae</taxon>
        <taxon>Heracleum</taxon>
    </lineage>
</organism>
<reference evidence="2" key="1">
    <citation type="submission" date="2023-02" db="EMBL/GenBank/DDBJ databases">
        <title>Genome of toxic invasive species Heracleum sosnowskyi carries increased number of genes despite the absence of recent whole-genome duplications.</title>
        <authorList>
            <person name="Schelkunov M."/>
            <person name="Shtratnikova V."/>
            <person name="Makarenko M."/>
            <person name="Klepikova A."/>
            <person name="Omelchenko D."/>
            <person name="Novikova G."/>
            <person name="Obukhova E."/>
            <person name="Bogdanov V."/>
            <person name="Penin A."/>
            <person name="Logacheva M."/>
        </authorList>
    </citation>
    <scope>NUCLEOTIDE SEQUENCE</scope>
    <source>
        <strain evidence="2">Hsosn_3</strain>
        <tissue evidence="2">Leaf</tissue>
    </source>
</reference>
<dbReference type="PANTHER" id="PTHR11926">
    <property type="entry name" value="GLUCOSYL/GLUCURONOSYL TRANSFERASES"/>
    <property type="match status" value="1"/>
</dbReference>
<comment type="caution">
    <text evidence="2">The sequence shown here is derived from an EMBL/GenBank/DDBJ whole genome shotgun (WGS) entry which is preliminary data.</text>
</comment>
<dbReference type="GO" id="GO:0080044">
    <property type="term" value="F:quercetin 7-O-glucosyltransferase activity"/>
    <property type="evidence" value="ECO:0007669"/>
    <property type="project" value="TreeGrafter"/>
</dbReference>
<dbReference type="Gene3D" id="3.40.50.2000">
    <property type="entry name" value="Glycogen Phosphorylase B"/>
    <property type="match status" value="1"/>
</dbReference>
<dbReference type="EMBL" id="JAUIZM010000011">
    <property type="protein sequence ID" value="KAK1355245.1"/>
    <property type="molecule type" value="Genomic_DNA"/>
</dbReference>
<gene>
    <name evidence="2" type="ORF">POM88_048501</name>
</gene>
<evidence type="ECO:0000313" key="3">
    <source>
        <dbReference type="Proteomes" id="UP001237642"/>
    </source>
</evidence>
<dbReference type="Proteomes" id="UP001237642">
    <property type="component" value="Unassembled WGS sequence"/>
</dbReference>
<evidence type="ECO:0000256" key="1">
    <source>
        <dbReference type="ARBA" id="ARBA00009995"/>
    </source>
</evidence>
<protein>
    <submittedName>
        <fullName evidence="2">7-deoxyloganetic acid glucosyltransferase</fullName>
    </submittedName>
</protein>
<dbReference type="AlphaFoldDB" id="A0AAD8LYJ0"/>
<sequence>MSKDEVVTPHVLIFPLPLQGPVNCMLKVAELFAIKGLRVTFLNTFHIQNLLLKHTNVQFRFDNYPEFHFETIPDGLSEDHPRSSDKLLDLADGIEEVMKPLFKEMLIYGKMSSKSSRPVTLIIADGGYTFPVDIAKDIGIPVLYFDTISPCALWTYFCLPTLIELGEVPFKEEDYDRRVTGVGGTENFLRCRDLPSFFRTSDLNDRPLHALYKSIQLSAEKASPDANFSNSLWEDDKSCMAWYDRVTIEKTVREVMEDKKDEFEKSSSMMAKLARQSVGDQGASSHSHFNRLVEDIRMMRLSTHSS</sequence>
<accession>A0AAD8LYJ0</accession>